<dbReference type="PROSITE" id="PS50297">
    <property type="entry name" value="ANK_REP_REGION"/>
    <property type="match status" value="5"/>
</dbReference>
<dbReference type="PANTHER" id="PTHR24202">
    <property type="entry name" value="E3 UBIQUITIN-PROTEIN LIGASE MIB2"/>
    <property type="match status" value="1"/>
</dbReference>
<feature type="domain" description="MIB/HERC2" evidence="15">
    <location>
        <begin position="1"/>
        <end position="69"/>
    </location>
</feature>
<dbReference type="InterPro" id="IPR000433">
    <property type="entry name" value="Znf_ZZ"/>
</dbReference>
<keyword evidence="9 13" id="KW-0863">Zinc-finger</keyword>
<dbReference type="InterPro" id="IPR040847">
    <property type="entry name" value="SH3_15"/>
</dbReference>
<dbReference type="EnsemblMetazoa" id="XM_038204707.1">
    <property type="protein sequence ID" value="XP_038060635.1"/>
    <property type="gene ID" value="LOC119731534"/>
</dbReference>
<keyword evidence="12" id="KW-0040">ANK repeat</keyword>
<dbReference type="InterPro" id="IPR036770">
    <property type="entry name" value="Ankyrin_rpt-contain_sf"/>
</dbReference>
<evidence type="ECO:0000256" key="11">
    <source>
        <dbReference type="ARBA" id="ARBA00022833"/>
    </source>
</evidence>
<keyword evidence="5" id="KW-0963">Cytoplasm</keyword>
<evidence type="ECO:0000256" key="4">
    <source>
        <dbReference type="ARBA" id="ARBA00012483"/>
    </source>
</evidence>
<dbReference type="GO" id="GO:0008270">
    <property type="term" value="F:zinc ion binding"/>
    <property type="evidence" value="ECO:0007669"/>
    <property type="project" value="UniProtKB-KW"/>
</dbReference>
<dbReference type="Gene3D" id="1.25.40.20">
    <property type="entry name" value="Ankyrin repeat-containing domain"/>
    <property type="match status" value="3"/>
</dbReference>
<evidence type="ECO:0000259" key="14">
    <source>
        <dbReference type="PROSITE" id="PS50135"/>
    </source>
</evidence>
<dbReference type="RefSeq" id="XP_038060635.1">
    <property type="nucleotide sequence ID" value="XM_038204707.1"/>
</dbReference>
<evidence type="ECO:0000256" key="9">
    <source>
        <dbReference type="ARBA" id="ARBA00022771"/>
    </source>
</evidence>
<dbReference type="PANTHER" id="PTHR24202:SF4">
    <property type="entry name" value="E3 UBIQUITIN-PROTEIN LIGASE MIB2-RELATED"/>
    <property type="match status" value="1"/>
</dbReference>
<dbReference type="GO" id="GO:0005737">
    <property type="term" value="C:cytoplasm"/>
    <property type="evidence" value="ECO:0007669"/>
    <property type="project" value="UniProtKB-SubCell"/>
</dbReference>
<dbReference type="InterPro" id="IPR002110">
    <property type="entry name" value="Ankyrin_rpt"/>
</dbReference>
<dbReference type="PRINTS" id="PR01415">
    <property type="entry name" value="ANKYRIN"/>
</dbReference>
<dbReference type="FunFam" id="2.30.30.40:FF:000044">
    <property type="entry name" value="E3 ubiquitin-protein ligase MIB2, putative"/>
    <property type="match status" value="1"/>
</dbReference>
<feature type="repeat" description="ANK" evidence="12">
    <location>
        <begin position="552"/>
        <end position="574"/>
    </location>
</feature>
<dbReference type="Pfam" id="PF18346">
    <property type="entry name" value="SH3_15"/>
    <property type="match status" value="1"/>
</dbReference>
<keyword evidence="17" id="KW-1185">Reference proteome</keyword>
<dbReference type="Pfam" id="PF12796">
    <property type="entry name" value="Ank_2"/>
    <property type="match status" value="2"/>
</dbReference>
<accession>A0A914A9V8</accession>
<evidence type="ECO:0000256" key="12">
    <source>
        <dbReference type="PROSITE-ProRule" id="PRU00023"/>
    </source>
</evidence>
<evidence type="ECO:0000313" key="16">
    <source>
        <dbReference type="EnsemblMetazoa" id="XP_038060635.1"/>
    </source>
</evidence>
<proteinExistence type="predicted"/>
<dbReference type="Proteomes" id="UP000887568">
    <property type="component" value="Unplaced"/>
</dbReference>
<comment type="pathway">
    <text evidence="3">Protein modification; protein ubiquitination.</text>
</comment>
<dbReference type="PROSITE" id="PS50088">
    <property type="entry name" value="ANK_REPEAT"/>
    <property type="match status" value="5"/>
</dbReference>
<dbReference type="Pfam" id="PF06701">
    <property type="entry name" value="MIB_HERC2"/>
    <property type="match status" value="2"/>
</dbReference>
<dbReference type="OrthoDB" id="7464126at2759"/>
<dbReference type="PROSITE" id="PS01357">
    <property type="entry name" value="ZF_ZZ_1"/>
    <property type="match status" value="1"/>
</dbReference>
<sequence>MFVGVRVVRGPDWKWGDQDGGRGSVGTVVPAESAESAKGVWVRWDSGRKANYRAGGEKGTYDLRIYDNAQQGVKHPNVNCDCCPEEGIVGIRWKCLECHDFDLCHSCYNEGKHDLGHRFTRIETNSVPGVEVPCRLGATKCRSLGIFPGARVVRGPDWQWGDQDGGEGKIGTVKEVISAEGTHRSWVKVQWLNRSDNNYRRGHEGKLDVQYTQEDTAGEFYIDHLPRLDATNVRTYLDTGDKVRLLDMDPAKLKELHLESCGWNEEIKNYRGKVGEVIVVDKDGDVKVNFGGASYFIHPLCLVKEKKEAEEAGGSAGGSELNVGGLLAALLLKSELQKLGSLLGGSAGRSSGAVLFQAAATGDTNKVRRIINDHPDAVQFQNGKGQTALQAAAHRGHVDVVNVLVRYKAPLEHRDEDGDTALNYAVLGNKPDIVLNLLIAGSKINAANNKGLTPLHFASNEGHEACVEALLGKQDCDVNYQDSNGNTPLFLAIGKKNKQIILWLINSQRVDLRQVNKRGFNSLHHAVLSENNFALEAILRKSPSMINVAKTDGFTALHIAALNGLTEIILILVKQVDCDKELKNIVGKTALHLAIDKTHNKCIEALVNNGANVNAQDNDGNTSLHMIMMEASVKEIMRGTPVGQLLQLVEQLENEGSSSDQRTNLVAIAVYLIKNGADIYIKNKKGLNVLDVTLNPGVENLIKTLFELKRTGEAPASKKRCTVS</sequence>
<comment type="subcellular location">
    <subcellularLocation>
        <location evidence="2">Cytoplasm</location>
    </subcellularLocation>
</comment>
<feature type="domain" description="MIB/HERC2" evidence="15">
    <location>
        <begin position="138"/>
        <end position="215"/>
    </location>
</feature>
<dbReference type="SMART" id="SM00248">
    <property type="entry name" value="ANK"/>
    <property type="match status" value="8"/>
</dbReference>
<dbReference type="SUPFAM" id="SSF159034">
    <property type="entry name" value="Mib/herc2 domain-like"/>
    <property type="match status" value="2"/>
</dbReference>
<keyword evidence="8" id="KW-0677">Repeat</keyword>
<evidence type="ECO:0000256" key="1">
    <source>
        <dbReference type="ARBA" id="ARBA00000900"/>
    </source>
</evidence>
<evidence type="ECO:0000256" key="3">
    <source>
        <dbReference type="ARBA" id="ARBA00004906"/>
    </source>
</evidence>
<dbReference type="GeneID" id="119731534"/>
<dbReference type="EC" id="2.3.2.27" evidence="4"/>
<evidence type="ECO:0000256" key="5">
    <source>
        <dbReference type="ARBA" id="ARBA00022490"/>
    </source>
</evidence>
<evidence type="ECO:0000256" key="7">
    <source>
        <dbReference type="ARBA" id="ARBA00022723"/>
    </source>
</evidence>
<comment type="catalytic activity">
    <reaction evidence="1">
        <text>S-ubiquitinyl-[E2 ubiquitin-conjugating enzyme]-L-cysteine + [acceptor protein]-L-lysine = [E2 ubiquitin-conjugating enzyme]-L-cysteine + N(6)-ubiquitinyl-[acceptor protein]-L-lysine.</text>
        <dbReference type="EC" id="2.3.2.27"/>
    </reaction>
</comment>
<protein>
    <recommendedName>
        <fullName evidence="4">RING-type E3 ubiquitin transferase</fullName>
        <ecNumber evidence="4">2.3.2.27</ecNumber>
    </recommendedName>
</protein>
<feature type="domain" description="ZZ-type" evidence="14">
    <location>
        <begin position="75"/>
        <end position="127"/>
    </location>
</feature>
<feature type="repeat" description="ANK" evidence="12">
    <location>
        <begin position="417"/>
        <end position="449"/>
    </location>
</feature>
<evidence type="ECO:0000256" key="13">
    <source>
        <dbReference type="PROSITE-ProRule" id="PRU00228"/>
    </source>
</evidence>
<dbReference type="Gene3D" id="3.30.60.90">
    <property type="match status" value="1"/>
</dbReference>
<dbReference type="SUPFAM" id="SSF48403">
    <property type="entry name" value="Ankyrin repeat"/>
    <property type="match status" value="1"/>
</dbReference>
<feature type="repeat" description="ANK" evidence="12">
    <location>
        <begin position="450"/>
        <end position="483"/>
    </location>
</feature>
<dbReference type="Pfam" id="PF13637">
    <property type="entry name" value="Ank_4"/>
    <property type="match status" value="1"/>
</dbReference>
<dbReference type="PROSITE" id="PS50135">
    <property type="entry name" value="ZF_ZZ_2"/>
    <property type="match status" value="1"/>
</dbReference>
<evidence type="ECO:0000256" key="10">
    <source>
        <dbReference type="ARBA" id="ARBA00022786"/>
    </source>
</evidence>
<dbReference type="InterPro" id="IPR043145">
    <property type="entry name" value="Znf_ZZ_sf"/>
</dbReference>
<evidence type="ECO:0000313" key="17">
    <source>
        <dbReference type="Proteomes" id="UP000887568"/>
    </source>
</evidence>
<evidence type="ECO:0000256" key="2">
    <source>
        <dbReference type="ARBA" id="ARBA00004496"/>
    </source>
</evidence>
<dbReference type="InterPro" id="IPR037252">
    <property type="entry name" value="Mib_Herc2_sf"/>
</dbReference>
<keyword evidence="11" id="KW-0862">Zinc</keyword>
<dbReference type="SUPFAM" id="SSF57850">
    <property type="entry name" value="RING/U-box"/>
    <property type="match status" value="1"/>
</dbReference>
<organism evidence="16 17">
    <name type="scientific">Patiria miniata</name>
    <name type="common">Bat star</name>
    <name type="synonym">Asterina miniata</name>
    <dbReference type="NCBI Taxonomy" id="46514"/>
    <lineage>
        <taxon>Eukaryota</taxon>
        <taxon>Metazoa</taxon>
        <taxon>Echinodermata</taxon>
        <taxon>Eleutherozoa</taxon>
        <taxon>Asterozoa</taxon>
        <taxon>Asteroidea</taxon>
        <taxon>Valvatacea</taxon>
        <taxon>Valvatida</taxon>
        <taxon>Asterinidae</taxon>
        <taxon>Patiria</taxon>
    </lineage>
</organism>
<keyword evidence="7" id="KW-0479">Metal-binding</keyword>
<keyword evidence="10" id="KW-0833">Ubl conjugation pathway</keyword>
<dbReference type="AlphaFoldDB" id="A0A914A9V8"/>
<feature type="repeat" description="ANK" evidence="12">
    <location>
        <begin position="384"/>
        <end position="416"/>
    </location>
</feature>
<evidence type="ECO:0000256" key="6">
    <source>
        <dbReference type="ARBA" id="ARBA00022679"/>
    </source>
</evidence>
<dbReference type="GO" id="GO:0016567">
    <property type="term" value="P:protein ubiquitination"/>
    <property type="evidence" value="ECO:0007669"/>
    <property type="project" value="InterPro"/>
</dbReference>
<dbReference type="InterPro" id="IPR010606">
    <property type="entry name" value="Mib_Herc2"/>
</dbReference>
<reference evidence="16" key="1">
    <citation type="submission" date="2022-11" db="UniProtKB">
        <authorList>
            <consortium name="EnsemblMetazoa"/>
        </authorList>
    </citation>
    <scope>IDENTIFICATION</scope>
</reference>
<feature type="repeat" description="ANK" evidence="12">
    <location>
        <begin position="586"/>
        <end position="618"/>
    </location>
</feature>
<evidence type="ECO:0000259" key="15">
    <source>
        <dbReference type="PROSITE" id="PS51416"/>
    </source>
</evidence>
<dbReference type="FunFam" id="2.30.30.40:FF:000078">
    <property type="entry name" value="Putative e3 ubiquitin-protein ligase mib2"/>
    <property type="match status" value="1"/>
</dbReference>
<name>A0A914A9V8_PATMI</name>
<dbReference type="PROSITE" id="PS51416">
    <property type="entry name" value="MIB_HERC2"/>
    <property type="match status" value="2"/>
</dbReference>
<keyword evidence="6" id="KW-0808">Transferase</keyword>
<evidence type="ECO:0000256" key="8">
    <source>
        <dbReference type="ARBA" id="ARBA00022737"/>
    </source>
</evidence>
<dbReference type="FunFam" id="3.30.60.90:FF:000004">
    <property type="entry name" value="Putative E3 ubiquitin-protein ligase MIB2"/>
    <property type="match status" value="1"/>
</dbReference>
<dbReference type="SMART" id="SM00291">
    <property type="entry name" value="ZnF_ZZ"/>
    <property type="match status" value="1"/>
</dbReference>
<dbReference type="Gene3D" id="2.30.30.40">
    <property type="entry name" value="SH3 Domains"/>
    <property type="match status" value="2"/>
</dbReference>
<dbReference type="Pfam" id="PF00569">
    <property type="entry name" value="ZZ"/>
    <property type="match status" value="1"/>
</dbReference>
<dbReference type="GO" id="GO:0061630">
    <property type="term" value="F:ubiquitin protein ligase activity"/>
    <property type="evidence" value="ECO:0007669"/>
    <property type="project" value="UniProtKB-EC"/>
</dbReference>